<sequence length="796" mass="87671">MPAKRTIAGSLKPRRSSSTIAVHPAKPVEPTLSPAQKRARTIAAKKLAAASQTDSDSDGDATELSVRATRSTSTPSKRRSPCVSSSRPKTSSPLKRSSTTMLSDSDAESNVPYLPTPRKTPSRIAITPTKATPTAPRLSRSVSSTPTRSSPRNRGLPPNLLEIKNAPASLRNRLVGFHMEDEGYGKSLVQEDEDEEDDQESEKEEEVREARRKAKGKGRIVNGEEEQEDDLAIEMQVDQPSSDFGDDPFTSSTTSTALSRSSYALPAPPPVLFTRPSSSPTYASSHLHIHLTRQLSILSGANLPESPLAPDATSPRFSKDKGVMGYPFLEGGYEEWERPLRGCLNEVVTRGMGNAVVMLGPRGVGKTMVCYLVDRTLRILSYIHGDAHDFITVKLSGLVHTTDRLALRSIAMQLRQQGFSSAGASDEDCDEGDYSSNSATMTTLLRLLEPSSTTNTSAPSTSSASASLAKPIIIIVDEFDLFALHPRQSFLYCLLDIVQGNRRRGGVGVVGVSARVDCLSLLEKRVRSRCQSHVLQMMLPSTFTAFVETGKRLMRADQRAWKLVKGEEAGEWAAKWNDEVERFWKEKKVGEYMDRLWKAHGNVPTELRSTLSHLFYRLDFAMRTGEETDASHVPKLSLDLLKPQEAADERDPVLKPKLIGLVFADLSMLELTVLVACKHLSASTLDRQAGFNLEMAYDQYLQHVRRSSTTGFGLKSYGREAFCGAFDSLRTAELLLPLSSSANFAISSPGYLAPSRAHPFKLYRLVPWVKDVDREVAARGGECPLALRRWCKNWLD</sequence>
<feature type="non-terminal residue" evidence="9">
    <location>
        <position position="1"/>
    </location>
</feature>
<dbReference type="GO" id="GO:0006270">
    <property type="term" value="P:DNA replication initiation"/>
    <property type="evidence" value="ECO:0007669"/>
    <property type="project" value="TreeGrafter"/>
</dbReference>
<dbReference type="PANTHER" id="PTHR12087:SF0">
    <property type="entry name" value="ORIGIN RECOGNITION COMPLEX SUBUNIT 4"/>
    <property type="match status" value="1"/>
</dbReference>
<dbReference type="GO" id="GO:0005664">
    <property type="term" value="C:nuclear origin of replication recognition complex"/>
    <property type="evidence" value="ECO:0007669"/>
    <property type="project" value="TreeGrafter"/>
</dbReference>
<dbReference type="Pfam" id="PF00004">
    <property type="entry name" value="AAA"/>
    <property type="match status" value="1"/>
</dbReference>
<reference evidence="10" key="1">
    <citation type="submission" date="2015-02" db="EMBL/GenBank/DDBJ databases">
        <authorList>
            <person name="Gon?alves P."/>
        </authorList>
    </citation>
    <scope>NUCLEOTIDE SEQUENCE [LARGE SCALE GENOMIC DNA]</scope>
</reference>
<dbReference type="InterPro" id="IPR016527">
    <property type="entry name" value="ORC4"/>
</dbReference>
<organism evidence="9 10">
    <name type="scientific">Sporidiobolus salmonicolor</name>
    <name type="common">Yeast-like fungus</name>
    <name type="synonym">Sporobolomyces salmonicolor</name>
    <dbReference type="NCBI Taxonomy" id="5005"/>
    <lineage>
        <taxon>Eukaryota</taxon>
        <taxon>Fungi</taxon>
        <taxon>Dikarya</taxon>
        <taxon>Basidiomycota</taxon>
        <taxon>Pucciniomycotina</taxon>
        <taxon>Microbotryomycetes</taxon>
        <taxon>Sporidiobolales</taxon>
        <taxon>Sporidiobolaceae</taxon>
        <taxon>Sporobolomyces</taxon>
    </lineage>
</organism>
<feature type="compositionally biased region" description="Low complexity" evidence="6">
    <location>
        <begin position="124"/>
        <end position="154"/>
    </location>
</feature>
<dbReference type="Gene3D" id="3.40.50.300">
    <property type="entry name" value="P-loop containing nucleotide triphosphate hydrolases"/>
    <property type="match status" value="1"/>
</dbReference>
<dbReference type="InterPro" id="IPR003959">
    <property type="entry name" value="ATPase_AAA_core"/>
</dbReference>
<evidence type="ECO:0000259" key="7">
    <source>
        <dbReference type="Pfam" id="PF00004"/>
    </source>
</evidence>
<feature type="compositionally biased region" description="Acidic residues" evidence="6">
    <location>
        <begin position="223"/>
        <end position="232"/>
    </location>
</feature>
<evidence type="ECO:0000256" key="2">
    <source>
        <dbReference type="ARBA" id="ARBA00005334"/>
    </source>
</evidence>
<keyword evidence="10" id="KW-1185">Reference proteome</keyword>
<dbReference type="GO" id="GO:0016887">
    <property type="term" value="F:ATP hydrolysis activity"/>
    <property type="evidence" value="ECO:0007669"/>
    <property type="project" value="InterPro"/>
</dbReference>
<dbReference type="SUPFAM" id="SSF52540">
    <property type="entry name" value="P-loop containing nucleoside triphosphate hydrolases"/>
    <property type="match status" value="1"/>
</dbReference>
<evidence type="ECO:0000256" key="5">
    <source>
        <dbReference type="ARBA" id="ARBA00023242"/>
    </source>
</evidence>
<feature type="compositionally biased region" description="Low complexity" evidence="6">
    <location>
        <begin position="250"/>
        <end position="262"/>
    </location>
</feature>
<dbReference type="Pfam" id="PF14629">
    <property type="entry name" value="ORC4_C"/>
    <property type="match status" value="1"/>
</dbReference>
<keyword evidence="4" id="KW-0238">DNA-binding</keyword>
<dbReference type="InterPro" id="IPR032705">
    <property type="entry name" value="ORC4_C"/>
</dbReference>
<feature type="compositionally biased region" description="Polar residues" evidence="6">
    <location>
        <begin position="82"/>
        <end position="103"/>
    </location>
</feature>
<evidence type="ECO:0000256" key="6">
    <source>
        <dbReference type="SAM" id="MobiDB-lite"/>
    </source>
</evidence>
<evidence type="ECO:0000256" key="4">
    <source>
        <dbReference type="ARBA" id="ARBA00023125"/>
    </source>
</evidence>
<evidence type="ECO:0000256" key="1">
    <source>
        <dbReference type="ARBA" id="ARBA00004123"/>
    </source>
</evidence>
<dbReference type="PANTHER" id="PTHR12087">
    <property type="entry name" value="ORIGIN RECOGNITION COMPLEX SUBUNIT 4"/>
    <property type="match status" value="1"/>
</dbReference>
<feature type="region of interest" description="Disordered" evidence="6">
    <location>
        <begin position="1"/>
        <end position="165"/>
    </location>
</feature>
<evidence type="ECO:0000313" key="10">
    <source>
        <dbReference type="Proteomes" id="UP000243876"/>
    </source>
</evidence>
<dbReference type="OrthoDB" id="343623at2759"/>
<protein>
    <submittedName>
        <fullName evidence="9">SPOSA6832_04406-mRNA-1:cds</fullName>
    </submittedName>
</protein>
<evidence type="ECO:0000313" key="9">
    <source>
        <dbReference type="EMBL" id="CEQ42578.1"/>
    </source>
</evidence>
<comment type="subcellular location">
    <subcellularLocation>
        <location evidence="1">Nucleus</location>
    </subcellularLocation>
</comment>
<dbReference type="InterPro" id="IPR027417">
    <property type="entry name" value="P-loop_NTPase"/>
</dbReference>
<dbReference type="GO" id="GO:0005524">
    <property type="term" value="F:ATP binding"/>
    <property type="evidence" value="ECO:0007669"/>
    <property type="project" value="InterPro"/>
</dbReference>
<comment type="similarity">
    <text evidence="2">Belongs to the ORC4 family.</text>
</comment>
<feature type="domain" description="Origin recognition complex subunit 4 C-terminal" evidence="8">
    <location>
        <begin position="569"/>
        <end position="747"/>
    </location>
</feature>
<name>A0A0D6ERV7_SPOSA</name>
<feature type="compositionally biased region" description="Acidic residues" evidence="6">
    <location>
        <begin position="190"/>
        <end position="204"/>
    </location>
</feature>
<feature type="region of interest" description="Disordered" evidence="6">
    <location>
        <begin position="183"/>
        <end position="266"/>
    </location>
</feature>
<dbReference type="EMBL" id="CENE01000029">
    <property type="protein sequence ID" value="CEQ42578.1"/>
    <property type="molecule type" value="Genomic_DNA"/>
</dbReference>
<dbReference type="Proteomes" id="UP000243876">
    <property type="component" value="Unassembled WGS sequence"/>
</dbReference>
<dbReference type="AlphaFoldDB" id="A0A0D6ERV7"/>
<feature type="domain" description="ATPase AAA-type core" evidence="7">
    <location>
        <begin position="357"/>
        <end position="534"/>
    </location>
</feature>
<dbReference type="GO" id="GO:0003688">
    <property type="term" value="F:DNA replication origin binding"/>
    <property type="evidence" value="ECO:0007669"/>
    <property type="project" value="TreeGrafter"/>
</dbReference>
<evidence type="ECO:0000256" key="3">
    <source>
        <dbReference type="ARBA" id="ARBA00022705"/>
    </source>
</evidence>
<keyword evidence="3" id="KW-0235">DNA replication</keyword>
<feature type="compositionally biased region" description="Low complexity" evidence="6">
    <location>
        <begin position="41"/>
        <end position="50"/>
    </location>
</feature>
<gene>
    <name evidence="9" type="primary">SPOSA6832_04406</name>
</gene>
<keyword evidence="5" id="KW-0539">Nucleus</keyword>
<proteinExistence type="inferred from homology"/>
<evidence type="ECO:0000259" key="8">
    <source>
        <dbReference type="Pfam" id="PF14629"/>
    </source>
</evidence>
<accession>A0A0D6ERV7</accession>